<dbReference type="AlphaFoldDB" id="A0A1H5WL43"/>
<dbReference type="SUPFAM" id="SSF82861">
    <property type="entry name" value="Mechanosensitive channel protein MscS (YggB), transmembrane region"/>
    <property type="match status" value="1"/>
</dbReference>
<dbReference type="Pfam" id="PF21088">
    <property type="entry name" value="MS_channel_1st"/>
    <property type="match status" value="1"/>
</dbReference>
<dbReference type="InterPro" id="IPR010920">
    <property type="entry name" value="LSM_dom_sf"/>
</dbReference>
<gene>
    <name evidence="11" type="ORF">SAMN05444390_1011092</name>
</gene>
<feature type="transmembrane region" description="Helical" evidence="7">
    <location>
        <begin position="23"/>
        <end position="43"/>
    </location>
</feature>
<dbReference type="Gene3D" id="3.30.70.100">
    <property type="match status" value="1"/>
</dbReference>
<name>A0A1H5WL43_9GAMM</name>
<evidence type="ECO:0000256" key="3">
    <source>
        <dbReference type="ARBA" id="ARBA00022475"/>
    </source>
</evidence>
<dbReference type="Gene3D" id="1.10.287.1260">
    <property type="match status" value="1"/>
</dbReference>
<dbReference type="GO" id="GO:0008381">
    <property type="term" value="F:mechanosensitive monoatomic ion channel activity"/>
    <property type="evidence" value="ECO:0007669"/>
    <property type="project" value="UniProtKB-ARBA"/>
</dbReference>
<dbReference type="InterPro" id="IPR045042">
    <property type="entry name" value="YnaI-like"/>
</dbReference>
<dbReference type="Gene3D" id="2.30.30.60">
    <property type="match status" value="1"/>
</dbReference>
<evidence type="ECO:0000259" key="10">
    <source>
        <dbReference type="Pfam" id="PF21088"/>
    </source>
</evidence>
<dbReference type="InterPro" id="IPR011014">
    <property type="entry name" value="MscS_channel_TM-2"/>
</dbReference>
<feature type="transmembrane region" description="Helical" evidence="7">
    <location>
        <begin position="75"/>
        <end position="92"/>
    </location>
</feature>
<dbReference type="InterPro" id="IPR023408">
    <property type="entry name" value="MscS_beta-dom_sf"/>
</dbReference>
<comment type="similarity">
    <text evidence="2">Belongs to the MscS (TC 1.A.23) family.</text>
</comment>
<evidence type="ECO:0000313" key="12">
    <source>
        <dbReference type="Proteomes" id="UP000236745"/>
    </source>
</evidence>
<dbReference type="PANTHER" id="PTHR43634:SF2">
    <property type="entry name" value="LOW CONDUCTANCE MECHANOSENSITIVE CHANNEL YNAI"/>
    <property type="match status" value="1"/>
</dbReference>
<proteinExistence type="inferred from homology"/>
<organism evidence="11 12">
    <name type="scientific">Marinobacterium lutimaris</name>
    <dbReference type="NCBI Taxonomy" id="568106"/>
    <lineage>
        <taxon>Bacteria</taxon>
        <taxon>Pseudomonadati</taxon>
        <taxon>Pseudomonadota</taxon>
        <taxon>Gammaproteobacteria</taxon>
        <taxon>Oceanospirillales</taxon>
        <taxon>Oceanospirillaceae</taxon>
        <taxon>Marinobacterium</taxon>
    </lineage>
</organism>
<dbReference type="PANTHER" id="PTHR43634">
    <property type="entry name" value="OW CONDUCTANCE MECHANOSENSITIVE CHANNEL"/>
    <property type="match status" value="1"/>
</dbReference>
<keyword evidence="3" id="KW-1003">Cell membrane</keyword>
<feature type="domain" description="Mechanosensitive ion channel MscS" evidence="8">
    <location>
        <begin position="187"/>
        <end position="256"/>
    </location>
</feature>
<dbReference type="InterPro" id="IPR006685">
    <property type="entry name" value="MscS_channel_2nd"/>
</dbReference>
<dbReference type="Pfam" id="PF21082">
    <property type="entry name" value="MS_channel_3rd"/>
    <property type="match status" value="1"/>
</dbReference>
<dbReference type="Pfam" id="PF00924">
    <property type="entry name" value="MS_channel_2nd"/>
    <property type="match status" value="1"/>
</dbReference>
<dbReference type="GO" id="GO:0005886">
    <property type="term" value="C:plasma membrane"/>
    <property type="evidence" value="ECO:0007669"/>
    <property type="project" value="UniProtKB-SubCell"/>
</dbReference>
<sequence>MPEEKLASWLDPVLKFVPGLEDYRWQLSVLLILALTLLVMLVVNRIMKRLVHSLSHTKPVWDDLLIDSSRVPVKILILVVGCSLALSVAAPHSDYVGKELPNRARELAFILLFGWTLIRFISHAEEVVLRRNTNIDRTTADAFSKLIRMIVVVVVGLVLLQNLGYSVSGLLAFGGIGGLAVGFAAKDLLANFFGGLMIYLDRPFKVGDWVRSPDKNIEGVVEHVGWRLTVIRTFDLRPLYVPNATFNNISVENPSRMTHRRIFEYVGVRYDDAAVVKQIVDDIREMLVGHEEIDENNTLFVQLNRFGPSSLDIMVYTFTHTTNWGHYLAVREDVLLKIIEIVDRHGAEIAFPTTTVHLHEQPGEEPPPALNEKSA</sequence>
<keyword evidence="6 7" id="KW-0472">Membrane</keyword>
<evidence type="ECO:0000313" key="11">
    <source>
        <dbReference type="EMBL" id="SEG00329.1"/>
    </source>
</evidence>
<evidence type="ECO:0000256" key="1">
    <source>
        <dbReference type="ARBA" id="ARBA00004651"/>
    </source>
</evidence>
<evidence type="ECO:0000256" key="4">
    <source>
        <dbReference type="ARBA" id="ARBA00022692"/>
    </source>
</evidence>
<evidence type="ECO:0000259" key="9">
    <source>
        <dbReference type="Pfam" id="PF21082"/>
    </source>
</evidence>
<feature type="domain" description="Mechanosensitive ion channel MscS C-terminal" evidence="9">
    <location>
        <begin position="266"/>
        <end position="349"/>
    </location>
</feature>
<evidence type="ECO:0000256" key="7">
    <source>
        <dbReference type="SAM" id="Phobius"/>
    </source>
</evidence>
<dbReference type="InterPro" id="IPR049142">
    <property type="entry name" value="MS_channel_1st"/>
</dbReference>
<feature type="domain" description="Mechanosensitive ion channel transmembrane helices 2/3" evidence="10">
    <location>
        <begin position="145"/>
        <end position="186"/>
    </location>
</feature>
<evidence type="ECO:0000259" key="8">
    <source>
        <dbReference type="Pfam" id="PF00924"/>
    </source>
</evidence>
<protein>
    <submittedName>
        <fullName evidence="11">MscS family membrane protein</fullName>
    </submittedName>
</protein>
<evidence type="ECO:0000256" key="2">
    <source>
        <dbReference type="ARBA" id="ARBA00008017"/>
    </source>
</evidence>
<reference evidence="11 12" key="1">
    <citation type="submission" date="2016-10" db="EMBL/GenBank/DDBJ databases">
        <authorList>
            <person name="de Groot N.N."/>
        </authorList>
    </citation>
    <scope>NUCLEOTIDE SEQUENCE [LARGE SCALE GENOMIC DNA]</scope>
    <source>
        <strain evidence="11 12">DSM 22012</strain>
    </source>
</reference>
<keyword evidence="4 7" id="KW-0812">Transmembrane</keyword>
<dbReference type="EMBL" id="FNVQ01000001">
    <property type="protein sequence ID" value="SEG00329.1"/>
    <property type="molecule type" value="Genomic_DNA"/>
</dbReference>
<accession>A0A1H5WL43</accession>
<feature type="transmembrane region" description="Helical" evidence="7">
    <location>
        <begin position="104"/>
        <end position="121"/>
    </location>
</feature>
<keyword evidence="12" id="KW-1185">Reference proteome</keyword>
<evidence type="ECO:0000256" key="5">
    <source>
        <dbReference type="ARBA" id="ARBA00022989"/>
    </source>
</evidence>
<dbReference type="RefSeq" id="WP_235009052.1">
    <property type="nucleotide sequence ID" value="NZ_FNVQ01000001.1"/>
</dbReference>
<dbReference type="SUPFAM" id="SSF82689">
    <property type="entry name" value="Mechanosensitive channel protein MscS (YggB), C-terminal domain"/>
    <property type="match status" value="1"/>
</dbReference>
<dbReference type="InterPro" id="IPR049278">
    <property type="entry name" value="MS_channel_C"/>
</dbReference>
<dbReference type="Proteomes" id="UP000236745">
    <property type="component" value="Unassembled WGS sequence"/>
</dbReference>
<evidence type="ECO:0000256" key="6">
    <source>
        <dbReference type="ARBA" id="ARBA00023136"/>
    </source>
</evidence>
<comment type="subcellular location">
    <subcellularLocation>
        <location evidence="1">Cell membrane</location>
        <topology evidence="1">Multi-pass membrane protein</topology>
    </subcellularLocation>
</comment>
<dbReference type="InterPro" id="IPR011066">
    <property type="entry name" value="MscS_channel_C_sf"/>
</dbReference>
<dbReference type="SUPFAM" id="SSF50182">
    <property type="entry name" value="Sm-like ribonucleoproteins"/>
    <property type="match status" value="1"/>
</dbReference>
<keyword evidence="5 7" id="KW-1133">Transmembrane helix</keyword>